<dbReference type="InterPro" id="IPR039417">
    <property type="entry name" value="Peptidase_C1A_papain-like"/>
</dbReference>
<dbReference type="AlphaFoldDB" id="A0A9P0EAU0"/>
<dbReference type="SMART" id="SM00645">
    <property type="entry name" value="Pept_C1"/>
    <property type="match status" value="1"/>
</dbReference>
<evidence type="ECO:0000256" key="6">
    <source>
        <dbReference type="ARBA" id="ARBA00023157"/>
    </source>
</evidence>
<organism evidence="10 11">
    <name type="scientific">Nezara viridula</name>
    <name type="common">Southern green stink bug</name>
    <name type="synonym">Cimex viridulus</name>
    <dbReference type="NCBI Taxonomy" id="85310"/>
    <lineage>
        <taxon>Eukaryota</taxon>
        <taxon>Metazoa</taxon>
        <taxon>Ecdysozoa</taxon>
        <taxon>Arthropoda</taxon>
        <taxon>Hexapoda</taxon>
        <taxon>Insecta</taxon>
        <taxon>Pterygota</taxon>
        <taxon>Neoptera</taxon>
        <taxon>Paraneoptera</taxon>
        <taxon>Hemiptera</taxon>
        <taxon>Heteroptera</taxon>
        <taxon>Panheteroptera</taxon>
        <taxon>Pentatomomorpha</taxon>
        <taxon>Pentatomoidea</taxon>
        <taxon>Pentatomidae</taxon>
        <taxon>Pentatominae</taxon>
        <taxon>Nezara</taxon>
    </lineage>
</organism>
<keyword evidence="11" id="KW-1185">Reference proteome</keyword>
<keyword evidence="6" id="KW-1015">Disulfide bond</keyword>
<comment type="similarity">
    <text evidence="1">Belongs to the peptidase C1 family.</text>
</comment>
<feature type="domain" description="Peptidase C1A papain C-terminal" evidence="8">
    <location>
        <begin position="132"/>
        <end position="347"/>
    </location>
</feature>
<keyword evidence="4" id="KW-0788">Thiol protease</keyword>
<dbReference type="OrthoDB" id="498368at2759"/>
<accession>A0A9P0EAU0</accession>
<dbReference type="InterPro" id="IPR000169">
    <property type="entry name" value="Pept_cys_AS"/>
</dbReference>
<gene>
    <name evidence="10" type="ORF">NEZAVI_LOCUS3804</name>
</gene>
<proteinExistence type="inferred from homology"/>
<keyword evidence="2" id="KW-0645">Protease</keyword>
<evidence type="ECO:0000256" key="5">
    <source>
        <dbReference type="ARBA" id="ARBA00023145"/>
    </source>
</evidence>
<dbReference type="InterPro" id="IPR013128">
    <property type="entry name" value="Peptidase_C1A"/>
</dbReference>
<name>A0A9P0EAU0_NEZVI</name>
<dbReference type="InterPro" id="IPR025660">
    <property type="entry name" value="Pept_his_AS"/>
</dbReference>
<sequence>MVECKVFIFILIFLLSVFFVIFIKLHNVETIEERMLFNDFIENYNKTYKIDSEEYELRFKTFQKSLLEIDYLNGDENTIADTAFYGITKFSDLSNTEFDDRYLMYEHKKNSHPRRHVKLSNLRHRSKRSVTLPRKVDWRKKQCVTAVKNQFTCGACWAFSAIETVESMVAMKSGKLKTFSVQEFIDCARNGNLGCDGGDTCNLLQWIVDNDVGIQEEHEYPLILKTEQCKLKEVGKGVHVASNYTCDYLVGEEDTLLALLAYHGPVAVAVNALTWQYYLGGVIQFHCDGSLENLNHAVQIVGYNLDATPPYYIVRNSWGEDFGQKGYLKIAIGSNVCGIASEVVSLDVL</sequence>
<keyword evidence="7" id="KW-0812">Transmembrane</keyword>
<evidence type="ECO:0000256" key="4">
    <source>
        <dbReference type="ARBA" id="ARBA00022807"/>
    </source>
</evidence>
<dbReference type="PANTHER" id="PTHR12411">
    <property type="entry name" value="CYSTEINE PROTEASE FAMILY C1-RELATED"/>
    <property type="match status" value="1"/>
</dbReference>
<dbReference type="PRINTS" id="PR00705">
    <property type="entry name" value="PAPAIN"/>
</dbReference>
<keyword evidence="7" id="KW-1133">Transmembrane helix</keyword>
<dbReference type="SUPFAM" id="SSF54001">
    <property type="entry name" value="Cysteine proteinases"/>
    <property type="match status" value="1"/>
</dbReference>
<reference evidence="10" key="1">
    <citation type="submission" date="2022-01" db="EMBL/GenBank/DDBJ databases">
        <authorList>
            <person name="King R."/>
        </authorList>
    </citation>
    <scope>NUCLEOTIDE SEQUENCE</scope>
</reference>
<protein>
    <submittedName>
        <fullName evidence="10">Uncharacterized protein</fullName>
    </submittedName>
</protein>
<feature type="domain" description="Cathepsin propeptide inhibitor" evidence="9">
    <location>
        <begin position="37"/>
        <end position="98"/>
    </location>
</feature>
<dbReference type="SMART" id="SM00848">
    <property type="entry name" value="Inhibitor_I29"/>
    <property type="match status" value="1"/>
</dbReference>
<evidence type="ECO:0000313" key="11">
    <source>
        <dbReference type="Proteomes" id="UP001152798"/>
    </source>
</evidence>
<dbReference type="Pfam" id="PF08246">
    <property type="entry name" value="Inhibitor_I29"/>
    <property type="match status" value="1"/>
</dbReference>
<dbReference type="CDD" id="cd02248">
    <property type="entry name" value="Peptidase_C1A"/>
    <property type="match status" value="1"/>
</dbReference>
<dbReference type="Gene3D" id="3.90.70.10">
    <property type="entry name" value="Cysteine proteinases"/>
    <property type="match status" value="1"/>
</dbReference>
<dbReference type="GO" id="GO:0006508">
    <property type="term" value="P:proteolysis"/>
    <property type="evidence" value="ECO:0007669"/>
    <property type="project" value="UniProtKB-KW"/>
</dbReference>
<dbReference type="PROSITE" id="PS00139">
    <property type="entry name" value="THIOL_PROTEASE_CYS"/>
    <property type="match status" value="1"/>
</dbReference>
<dbReference type="InterPro" id="IPR000668">
    <property type="entry name" value="Peptidase_C1A_C"/>
</dbReference>
<dbReference type="PROSITE" id="PS00639">
    <property type="entry name" value="THIOL_PROTEASE_HIS"/>
    <property type="match status" value="1"/>
</dbReference>
<dbReference type="Pfam" id="PF00112">
    <property type="entry name" value="Peptidase_C1"/>
    <property type="match status" value="1"/>
</dbReference>
<feature type="transmembrane region" description="Helical" evidence="7">
    <location>
        <begin position="6"/>
        <end position="25"/>
    </location>
</feature>
<evidence type="ECO:0000259" key="8">
    <source>
        <dbReference type="SMART" id="SM00645"/>
    </source>
</evidence>
<dbReference type="GO" id="GO:0008234">
    <property type="term" value="F:cysteine-type peptidase activity"/>
    <property type="evidence" value="ECO:0007669"/>
    <property type="project" value="UniProtKB-KW"/>
</dbReference>
<keyword evidence="7" id="KW-0472">Membrane</keyword>
<evidence type="ECO:0000256" key="7">
    <source>
        <dbReference type="SAM" id="Phobius"/>
    </source>
</evidence>
<dbReference type="EMBL" id="OV725078">
    <property type="protein sequence ID" value="CAH1393085.1"/>
    <property type="molecule type" value="Genomic_DNA"/>
</dbReference>
<evidence type="ECO:0000256" key="2">
    <source>
        <dbReference type="ARBA" id="ARBA00022670"/>
    </source>
</evidence>
<keyword evidence="3" id="KW-0378">Hydrolase</keyword>
<evidence type="ECO:0000259" key="9">
    <source>
        <dbReference type="SMART" id="SM00848"/>
    </source>
</evidence>
<evidence type="ECO:0000313" key="10">
    <source>
        <dbReference type="EMBL" id="CAH1393085.1"/>
    </source>
</evidence>
<evidence type="ECO:0000256" key="3">
    <source>
        <dbReference type="ARBA" id="ARBA00022801"/>
    </source>
</evidence>
<keyword evidence="5" id="KW-0865">Zymogen</keyword>
<dbReference type="InterPro" id="IPR013201">
    <property type="entry name" value="Prot_inhib_I29"/>
</dbReference>
<dbReference type="InterPro" id="IPR038765">
    <property type="entry name" value="Papain-like_cys_pep_sf"/>
</dbReference>
<evidence type="ECO:0000256" key="1">
    <source>
        <dbReference type="ARBA" id="ARBA00008455"/>
    </source>
</evidence>
<dbReference type="Proteomes" id="UP001152798">
    <property type="component" value="Chromosome 2"/>
</dbReference>